<name>A0ABS5A9A4_9PSEU</name>
<dbReference type="EMBL" id="JAGIOO010000001">
    <property type="protein sequence ID" value="MBP2472887.1"/>
    <property type="molecule type" value="Genomic_DNA"/>
</dbReference>
<proteinExistence type="predicted"/>
<gene>
    <name evidence="2" type="ORF">JOF53_001759</name>
</gene>
<evidence type="ECO:0000313" key="2">
    <source>
        <dbReference type="EMBL" id="MBP2472887.1"/>
    </source>
</evidence>
<accession>A0ABS5A9A4</accession>
<dbReference type="Pfam" id="PF25362">
    <property type="entry name" value="bPH_11"/>
    <property type="match status" value="1"/>
</dbReference>
<evidence type="ECO:0000313" key="3">
    <source>
        <dbReference type="Proteomes" id="UP001519363"/>
    </source>
</evidence>
<dbReference type="RefSeq" id="WP_086789250.1">
    <property type="nucleotide sequence ID" value="NZ_JAGIOO010000001.1"/>
</dbReference>
<reference evidence="2 3" key="1">
    <citation type="submission" date="2021-03" db="EMBL/GenBank/DDBJ databases">
        <title>Sequencing the genomes of 1000 actinobacteria strains.</title>
        <authorList>
            <person name="Klenk H.-P."/>
        </authorList>
    </citation>
    <scope>NUCLEOTIDE SEQUENCE [LARGE SCALE GENOMIC DNA]</scope>
    <source>
        <strain evidence="2 3">DSM 44580</strain>
    </source>
</reference>
<dbReference type="InterPro" id="IPR057446">
    <property type="entry name" value="PH_bac"/>
</dbReference>
<dbReference type="Proteomes" id="UP001519363">
    <property type="component" value="Unassembled WGS sequence"/>
</dbReference>
<protein>
    <recommendedName>
        <fullName evidence="1">PH domain-containing protein</fullName>
    </recommendedName>
</protein>
<organism evidence="2 3">
    <name type="scientific">Crossiella equi</name>
    <dbReference type="NCBI Taxonomy" id="130796"/>
    <lineage>
        <taxon>Bacteria</taxon>
        <taxon>Bacillati</taxon>
        <taxon>Actinomycetota</taxon>
        <taxon>Actinomycetes</taxon>
        <taxon>Pseudonocardiales</taxon>
        <taxon>Pseudonocardiaceae</taxon>
        <taxon>Crossiella</taxon>
    </lineage>
</organism>
<sequence>MRIFLTLLFLAVLLLCAYGMLRGWRNKARRQAEVLPGFPAPPAEVSTVDPLLPPETGVYLGTTLAENWVDRVKVGDIGHRAEATITLLPQGLLVDRIGASPLWIDSTAVRAARLDRGHAGKVVGRNGVLVVTWLHGDQLLDTGFRGDDKTGYADWVAALTQGKAAH</sequence>
<keyword evidence="3" id="KW-1185">Reference proteome</keyword>
<evidence type="ECO:0000259" key="1">
    <source>
        <dbReference type="Pfam" id="PF25362"/>
    </source>
</evidence>
<comment type="caution">
    <text evidence="2">The sequence shown here is derived from an EMBL/GenBank/DDBJ whole genome shotgun (WGS) entry which is preliminary data.</text>
</comment>
<feature type="domain" description="PH" evidence="1">
    <location>
        <begin position="36"/>
        <end position="159"/>
    </location>
</feature>